<dbReference type="GO" id="GO:0006396">
    <property type="term" value="P:RNA processing"/>
    <property type="evidence" value="ECO:0007669"/>
    <property type="project" value="InterPro"/>
</dbReference>
<dbReference type="PANTHER" id="PTHR43191:SF2">
    <property type="entry name" value="RRNA METHYLTRANSFERASE 3, MITOCHONDRIAL"/>
    <property type="match status" value="1"/>
</dbReference>
<comment type="caution">
    <text evidence="5">The sequence shown here is derived from an EMBL/GenBank/DDBJ whole genome shotgun (WGS) entry which is preliminary data.</text>
</comment>
<dbReference type="InterPro" id="IPR051259">
    <property type="entry name" value="rRNA_Methyltransferase"/>
</dbReference>
<dbReference type="CDD" id="cd18095">
    <property type="entry name" value="SpoU-like_rRNA-MTase"/>
    <property type="match status" value="1"/>
</dbReference>
<dbReference type="InterPro" id="IPR053888">
    <property type="entry name" value="MRM3-like_sub_bind"/>
</dbReference>
<keyword evidence="3 5" id="KW-0808">Transferase</keyword>
<dbReference type="RefSeq" id="WP_131986153.1">
    <property type="nucleotide sequence ID" value="NZ_SMKL01000056.1"/>
</dbReference>
<dbReference type="InterPro" id="IPR001537">
    <property type="entry name" value="SpoU_MeTrfase"/>
</dbReference>
<dbReference type="PANTHER" id="PTHR43191">
    <property type="entry name" value="RRNA METHYLTRANSFERASE 3"/>
    <property type="match status" value="1"/>
</dbReference>
<dbReference type="SMART" id="SM00967">
    <property type="entry name" value="SpoU_sub_bind"/>
    <property type="match status" value="1"/>
</dbReference>
<sequence>MGGRPMLTERSGRVREAHKLLRRAAREKAGLFLAEGPQAVREAVGSGDGRVVELFATATAAARWAPIVAAAEGAGVPVHPADEAALAALSETVTPQGLVAVCRSLTVDLPAALGAEPLLVAVLAEARDPGNAGTVIRCADAAGADAVVLTHGSVDPQGGKAVRASAGSVFHLPVSAGAPAADAVAALRERGLTVLAADGAGSLDLDQAEDDGLLGGPVAWLFGNEAWGLPAEVGALADHVVRVPIYGRAESLNLATAAAVCLYGSARARRRASARRPDRPPA</sequence>
<dbReference type="GO" id="GO:0032259">
    <property type="term" value="P:methylation"/>
    <property type="evidence" value="ECO:0007669"/>
    <property type="project" value="UniProtKB-KW"/>
</dbReference>
<dbReference type="GO" id="GO:0005737">
    <property type="term" value="C:cytoplasm"/>
    <property type="evidence" value="ECO:0007669"/>
    <property type="project" value="UniProtKB-ARBA"/>
</dbReference>
<evidence type="ECO:0000313" key="6">
    <source>
        <dbReference type="Proteomes" id="UP000295621"/>
    </source>
</evidence>
<dbReference type="Gene3D" id="3.40.1280.10">
    <property type="match status" value="1"/>
</dbReference>
<dbReference type="SUPFAM" id="SSF75217">
    <property type="entry name" value="alpha/beta knot"/>
    <property type="match status" value="1"/>
</dbReference>
<evidence type="ECO:0000313" key="5">
    <source>
        <dbReference type="EMBL" id="TDC48440.1"/>
    </source>
</evidence>
<protein>
    <submittedName>
        <fullName evidence="5">RNA methyltransferase</fullName>
    </submittedName>
</protein>
<proteinExistence type="inferred from homology"/>
<keyword evidence="6" id="KW-1185">Reference proteome</keyword>
<accession>A0A4R4RGN3</accession>
<evidence type="ECO:0000259" key="4">
    <source>
        <dbReference type="SMART" id="SM00967"/>
    </source>
</evidence>
<dbReference type="InterPro" id="IPR029064">
    <property type="entry name" value="Ribosomal_eL30-like_sf"/>
</dbReference>
<dbReference type="Pfam" id="PF22435">
    <property type="entry name" value="MRM3-like_sub_bind"/>
    <property type="match status" value="1"/>
</dbReference>
<gene>
    <name evidence="5" type="ORF">E1212_21260</name>
</gene>
<reference evidence="5 6" key="1">
    <citation type="submission" date="2019-02" db="EMBL/GenBank/DDBJ databases">
        <title>Draft genome sequences of novel Actinobacteria.</title>
        <authorList>
            <person name="Sahin N."/>
            <person name="Ay H."/>
            <person name="Saygin H."/>
        </authorList>
    </citation>
    <scope>NUCLEOTIDE SEQUENCE [LARGE SCALE GENOMIC DNA]</scope>
    <source>
        <strain evidence="5 6">KC603</strain>
    </source>
</reference>
<dbReference type="EMBL" id="SMKL01000056">
    <property type="protein sequence ID" value="TDC48440.1"/>
    <property type="molecule type" value="Genomic_DNA"/>
</dbReference>
<dbReference type="InterPro" id="IPR013123">
    <property type="entry name" value="SpoU_subst-bd"/>
</dbReference>
<comment type="similarity">
    <text evidence="1">Belongs to the class IV-like SAM-binding methyltransferase superfamily. RNA methyltransferase TrmH family.</text>
</comment>
<dbReference type="GO" id="GO:0008173">
    <property type="term" value="F:RNA methyltransferase activity"/>
    <property type="evidence" value="ECO:0007669"/>
    <property type="project" value="InterPro"/>
</dbReference>
<feature type="domain" description="RNA 2-O ribose methyltransferase substrate binding" evidence="4">
    <location>
        <begin position="33"/>
        <end position="108"/>
    </location>
</feature>
<evidence type="ECO:0000256" key="2">
    <source>
        <dbReference type="ARBA" id="ARBA00022603"/>
    </source>
</evidence>
<dbReference type="Proteomes" id="UP000295621">
    <property type="component" value="Unassembled WGS sequence"/>
</dbReference>
<evidence type="ECO:0000256" key="1">
    <source>
        <dbReference type="ARBA" id="ARBA00007228"/>
    </source>
</evidence>
<keyword evidence="2 5" id="KW-0489">Methyltransferase</keyword>
<name>A0A4R4RGN3_9ACTN</name>
<dbReference type="AlphaFoldDB" id="A0A4R4RGN3"/>
<dbReference type="OrthoDB" id="9794400at2"/>
<dbReference type="GO" id="GO:0003723">
    <property type="term" value="F:RNA binding"/>
    <property type="evidence" value="ECO:0007669"/>
    <property type="project" value="InterPro"/>
</dbReference>
<dbReference type="Pfam" id="PF00588">
    <property type="entry name" value="SpoU_methylase"/>
    <property type="match status" value="1"/>
</dbReference>
<organism evidence="5 6">
    <name type="scientific">Jiangella ureilytica</name>
    <dbReference type="NCBI Taxonomy" id="2530374"/>
    <lineage>
        <taxon>Bacteria</taxon>
        <taxon>Bacillati</taxon>
        <taxon>Actinomycetota</taxon>
        <taxon>Actinomycetes</taxon>
        <taxon>Jiangellales</taxon>
        <taxon>Jiangellaceae</taxon>
        <taxon>Jiangella</taxon>
    </lineage>
</organism>
<dbReference type="SUPFAM" id="SSF55315">
    <property type="entry name" value="L30e-like"/>
    <property type="match status" value="1"/>
</dbReference>
<dbReference type="Gene3D" id="3.30.1330.30">
    <property type="match status" value="1"/>
</dbReference>
<dbReference type="InterPro" id="IPR029026">
    <property type="entry name" value="tRNA_m1G_MTases_N"/>
</dbReference>
<dbReference type="InterPro" id="IPR029028">
    <property type="entry name" value="Alpha/beta_knot_MTases"/>
</dbReference>
<evidence type="ECO:0000256" key="3">
    <source>
        <dbReference type="ARBA" id="ARBA00022679"/>
    </source>
</evidence>